<comment type="caution">
    <text evidence="1">The sequence shown here is derived from an EMBL/GenBank/DDBJ whole genome shotgun (WGS) entry which is preliminary data.</text>
</comment>
<keyword evidence="1" id="KW-0808">Transferase</keyword>
<accession>A0A3E5GP31</accession>
<dbReference type="EMBL" id="QSVQ01000023">
    <property type="protein sequence ID" value="RGO47167.1"/>
    <property type="molecule type" value="Genomic_DNA"/>
</dbReference>
<dbReference type="Pfam" id="PF14305">
    <property type="entry name" value="ATPgrasp_TupA"/>
    <property type="match status" value="1"/>
</dbReference>
<dbReference type="GO" id="GO:0016740">
    <property type="term" value="F:transferase activity"/>
    <property type="evidence" value="ECO:0007669"/>
    <property type="project" value="UniProtKB-KW"/>
</dbReference>
<reference evidence="1 2" key="1">
    <citation type="submission" date="2018-08" db="EMBL/GenBank/DDBJ databases">
        <title>A genome reference for cultivated species of the human gut microbiota.</title>
        <authorList>
            <person name="Zou Y."/>
            <person name="Xue W."/>
            <person name="Luo G."/>
        </authorList>
    </citation>
    <scope>NUCLEOTIDE SEQUENCE [LARGE SCALE GENOMIC DNA]</scope>
    <source>
        <strain evidence="1 2">OM02-12</strain>
    </source>
</reference>
<evidence type="ECO:0000313" key="2">
    <source>
        <dbReference type="Proteomes" id="UP000261055"/>
    </source>
</evidence>
<sequence>MIKKLIKSGVLFISNPQYRIKICDWLKMYKNLSDKEYLSKMYYCCFGKKINFDDPKTFNEKIQWLKLNDRRSEYTLFVDKYEIKNIISKQLGEEFIVPTYGVWNYFEEIDFSVLPNQFVLKTTHDSGGVVICRDKRTFDLNKAKKIINHSLKNNYYEYRREWPYKNVKPRIIAEMLLGSADQEIDDYKVHCFNGEPKMTLVCSDRHSQSGLTEDFYDNNWNHLNLKRPGVSNSKRTHKKPERFEEMLFISKELSKNYPFLRVDFYVIDNSIYIGELTLYPASGFDGFEPEEWDMVLGEWIDLSKEKMEKHYE</sequence>
<organism evidence="1 2">
    <name type="scientific">Dorea formicigenerans</name>
    <dbReference type="NCBI Taxonomy" id="39486"/>
    <lineage>
        <taxon>Bacteria</taxon>
        <taxon>Bacillati</taxon>
        <taxon>Bacillota</taxon>
        <taxon>Clostridia</taxon>
        <taxon>Lachnospirales</taxon>
        <taxon>Lachnospiraceae</taxon>
        <taxon>Dorea</taxon>
    </lineage>
</organism>
<dbReference type="InterPro" id="IPR029465">
    <property type="entry name" value="ATPgrasp_TupA"/>
</dbReference>
<protein>
    <submittedName>
        <fullName evidence="1">Glycosyl transferase</fullName>
    </submittedName>
</protein>
<dbReference type="Proteomes" id="UP000261055">
    <property type="component" value="Unassembled WGS sequence"/>
</dbReference>
<keyword evidence="2" id="KW-1185">Reference proteome</keyword>
<name>A0A3E5GP31_9FIRM</name>
<proteinExistence type="predicted"/>
<evidence type="ECO:0000313" key="1">
    <source>
        <dbReference type="EMBL" id="RGO47167.1"/>
    </source>
</evidence>
<gene>
    <name evidence="1" type="ORF">DXB12_14860</name>
</gene>
<dbReference type="RefSeq" id="WP_117614197.1">
    <property type="nucleotide sequence ID" value="NZ_QSVQ01000023.1"/>
</dbReference>
<dbReference type="AlphaFoldDB" id="A0A3E5GP31"/>